<dbReference type="PANTHER" id="PTHR16222:SF24">
    <property type="entry name" value="ADP-RIBOSYLHYDROLASE ARH3"/>
    <property type="match status" value="1"/>
</dbReference>
<evidence type="ECO:0000256" key="1">
    <source>
        <dbReference type="ARBA" id="ARBA00010702"/>
    </source>
</evidence>
<dbReference type="Gene3D" id="1.10.4080.10">
    <property type="entry name" value="ADP-ribosylation/Crystallin J1"/>
    <property type="match status" value="1"/>
</dbReference>
<dbReference type="Proteomes" id="UP001224997">
    <property type="component" value="Unassembled WGS sequence"/>
</dbReference>
<gene>
    <name evidence="4" type="ORF">Q5Y72_16010</name>
</gene>
<dbReference type="InterPro" id="IPR057023">
    <property type="entry name" value="PTP-SAK"/>
</dbReference>
<proteinExistence type="inferred from homology"/>
<dbReference type="Pfam" id="PF22784">
    <property type="entry name" value="PTP-SAK"/>
    <property type="match status" value="1"/>
</dbReference>
<evidence type="ECO:0000259" key="3">
    <source>
        <dbReference type="PROSITE" id="PS50056"/>
    </source>
</evidence>
<evidence type="ECO:0000313" key="5">
    <source>
        <dbReference type="Proteomes" id="UP001224997"/>
    </source>
</evidence>
<evidence type="ECO:0000313" key="4">
    <source>
        <dbReference type="EMBL" id="MDP5308588.1"/>
    </source>
</evidence>
<organism evidence="4 5">
    <name type="scientific">Paracoccus spongiarum</name>
    <dbReference type="NCBI Taxonomy" id="3064387"/>
    <lineage>
        <taxon>Bacteria</taxon>
        <taxon>Pseudomonadati</taxon>
        <taxon>Pseudomonadota</taxon>
        <taxon>Alphaproteobacteria</taxon>
        <taxon>Rhodobacterales</taxon>
        <taxon>Paracoccaceae</taxon>
        <taxon>Paracoccus</taxon>
    </lineage>
</organism>
<dbReference type="EMBL" id="JAVAMQ010000019">
    <property type="protein sequence ID" value="MDP5308588.1"/>
    <property type="molecule type" value="Genomic_DNA"/>
</dbReference>
<dbReference type="SMART" id="SM00404">
    <property type="entry name" value="PTPc_motif"/>
    <property type="match status" value="1"/>
</dbReference>
<evidence type="ECO:0000256" key="2">
    <source>
        <dbReference type="ARBA" id="ARBA00022801"/>
    </source>
</evidence>
<dbReference type="Pfam" id="PF03747">
    <property type="entry name" value="ADP_ribosyl_GH"/>
    <property type="match status" value="1"/>
</dbReference>
<dbReference type="InterPro" id="IPR050792">
    <property type="entry name" value="ADP-ribosylglycohydrolase"/>
</dbReference>
<feature type="domain" description="Tyrosine specific protein phosphatases" evidence="3">
    <location>
        <begin position="109"/>
        <end position="180"/>
    </location>
</feature>
<dbReference type="InterPro" id="IPR005502">
    <property type="entry name" value="Ribosyl_crysJ1"/>
</dbReference>
<dbReference type="InterPro" id="IPR036705">
    <property type="entry name" value="Ribosyl_crysJ1_sf"/>
</dbReference>
<dbReference type="SUPFAM" id="SSF101478">
    <property type="entry name" value="ADP-ribosylglycohydrolase"/>
    <property type="match status" value="1"/>
</dbReference>
<accession>A0ABT9JFI7</accession>
<keyword evidence="5" id="KW-1185">Reference proteome</keyword>
<dbReference type="InterPro" id="IPR003595">
    <property type="entry name" value="Tyr_Pase_cat"/>
</dbReference>
<comment type="similarity">
    <text evidence="1">Belongs to the ADP-ribosylglycohydrolase family.</text>
</comment>
<protein>
    <submittedName>
        <fullName evidence="4">ADP-ribosylglycohydrolase family protein</fullName>
    </submittedName>
</protein>
<dbReference type="RefSeq" id="WP_305964433.1">
    <property type="nucleotide sequence ID" value="NZ_JAVAMQ010000019.1"/>
</dbReference>
<comment type="caution">
    <text evidence="4">The sequence shown here is derived from an EMBL/GenBank/DDBJ whole genome shotgun (WGS) entry which is preliminary data.</text>
</comment>
<sequence length="531" mass="56738">MNSTEEEHHLIRDSSTHPLRIDSLPIGNGHLGLTLCPGKKGESVFGGAWDRDLEADMDVIKGWGAKAVVSLIEDHEFDLLSVSGLGDAAKARDMDWHHFPIRDLDVPTPKAMELWRHLSPRLHRTLERGGRVLVHCRGGLGRAGTVAALLHVERGKSANEAKAIIRAARPGAIETTAQERFVATHGSHGGLRSIQLHACLLGGAIGDSLGAEIEFLSLAEIRRRYPDGIKDLPPHMGLRGAITDDTQMTLFTAEGVLRAMIRSALKGICHPPSVIHHALLRWYKTQGGKPTIQTDEVGLILDPRLWSCRAPGNTCLSSLKASGRFGDVAQNNSKGCGTIMRVAPIALMVPRDQVRQMAIDTSALTHGHVTGQLAAAAWAEMLADVAAGVDLKECAAKTVNFYSRLEGGLETARAIQAALEALRDGSAGTVESLGGGWTAEEALSIALYACLAGNSFEESLVIAVTHGGDSDSTAAIAGNMLGLLDPVSVLRHRWAEVVEGGDIISRLVRDFGRLSSDIDSAEELAEFYPGA</sequence>
<dbReference type="InterPro" id="IPR000387">
    <property type="entry name" value="Tyr_Pase_dom"/>
</dbReference>
<dbReference type="InterPro" id="IPR029021">
    <property type="entry name" value="Prot-tyrosine_phosphatase-like"/>
</dbReference>
<dbReference type="CDD" id="cd14505">
    <property type="entry name" value="CDKN3-like"/>
    <property type="match status" value="1"/>
</dbReference>
<dbReference type="Gene3D" id="3.90.190.10">
    <property type="entry name" value="Protein tyrosine phosphatase superfamily"/>
    <property type="match status" value="1"/>
</dbReference>
<keyword evidence="2" id="KW-0378">Hydrolase</keyword>
<name>A0ABT9JFI7_9RHOB</name>
<dbReference type="PANTHER" id="PTHR16222">
    <property type="entry name" value="ADP-RIBOSYLGLYCOHYDROLASE"/>
    <property type="match status" value="1"/>
</dbReference>
<dbReference type="PROSITE" id="PS50056">
    <property type="entry name" value="TYR_PHOSPHATASE_2"/>
    <property type="match status" value="1"/>
</dbReference>
<reference evidence="4 5" key="1">
    <citation type="submission" date="2023-08" db="EMBL/GenBank/DDBJ databases">
        <authorList>
            <person name="Park J.-S."/>
        </authorList>
    </citation>
    <scope>NUCLEOTIDE SEQUENCE [LARGE SCALE GENOMIC DNA]</scope>
    <source>
        <strain evidence="4 5">2205BS29-5</strain>
    </source>
</reference>
<dbReference type="SUPFAM" id="SSF52799">
    <property type="entry name" value="(Phosphotyrosine protein) phosphatases II"/>
    <property type="match status" value="1"/>
</dbReference>